<dbReference type="PRINTS" id="PR00081">
    <property type="entry name" value="GDHRDH"/>
</dbReference>
<name>A0ABT5WUI0_9SPHN</name>
<dbReference type="Gene3D" id="3.40.50.720">
    <property type="entry name" value="NAD(P)-binding Rossmann-like Domain"/>
    <property type="match status" value="1"/>
</dbReference>
<reference evidence="3 4" key="1">
    <citation type="submission" date="2023-03" db="EMBL/GenBank/DDBJ databases">
        <title>NovoSphingobium album sp. nov. isolated from polycyclic aromatic hydrocarbons- and heavy-metal polluted soil.</title>
        <authorList>
            <person name="Liu Z."/>
            <person name="Wang K."/>
        </authorList>
    </citation>
    <scope>NUCLEOTIDE SEQUENCE [LARGE SCALE GENOMIC DNA]</scope>
    <source>
        <strain evidence="3 4">H3SJ31-1</strain>
    </source>
</reference>
<dbReference type="InterPro" id="IPR036291">
    <property type="entry name" value="NAD(P)-bd_dom_sf"/>
</dbReference>
<comment type="similarity">
    <text evidence="1">Belongs to the short-chain dehydrogenases/reductases (SDR) family.</text>
</comment>
<dbReference type="RefSeq" id="WP_275229607.1">
    <property type="nucleotide sequence ID" value="NZ_JARESE010000062.1"/>
</dbReference>
<dbReference type="InterPro" id="IPR002347">
    <property type="entry name" value="SDR_fam"/>
</dbReference>
<accession>A0ABT5WUI0</accession>
<protein>
    <submittedName>
        <fullName evidence="3">SDR family oxidoreductase</fullName>
    </submittedName>
</protein>
<dbReference type="SUPFAM" id="SSF51735">
    <property type="entry name" value="NAD(P)-binding Rossmann-fold domains"/>
    <property type="match status" value="1"/>
</dbReference>
<sequence length="250" mass="25709">MSEWQGRTAVVTGGGRGFGKAFGTALAMEGAHAVLVDIDGSEAEAAAEEIRAAGGWALGLAGDVTDEARMAEVMARAADAQGGIDLLINNAGLHSDEYGQPITKLGLAKMRRLFDVNVMGVVCCTLAAAPHMQGRAGASIVNISSSAAHMGGSPYGDSKLAVAGLTITFARELGPLGIRVNAISPGLMLTETIRNELPPATMARVKAMQLIDGDGAEEDIVEAMLYLASRRARFVTGEVLRVTGGMAAGV</sequence>
<keyword evidence="2" id="KW-0560">Oxidoreductase</keyword>
<dbReference type="PANTHER" id="PTHR42760:SF133">
    <property type="entry name" value="3-OXOACYL-[ACYL-CARRIER-PROTEIN] REDUCTASE"/>
    <property type="match status" value="1"/>
</dbReference>
<evidence type="ECO:0000256" key="2">
    <source>
        <dbReference type="ARBA" id="ARBA00023002"/>
    </source>
</evidence>
<evidence type="ECO:0000313" key="3">
    <source>
        <dbReference type="EMBL" id="MDE8653526.1"/>
    </source>
</evidence>
<dbReference type="Pfam" id="PF13561">
    <property type="entry name" value="adh_short_C2"/>
    <property type="match status" value="1"/>
</dbReference>
<dbReference type="PRINTS" id="PR00080">
    <property type="entry name" value="SDRFAMILY"/>
</dbReference>
<proteinExistence type="inferred from homology"/>
<evidence type="ECO:0000256" key="1">
    <source>
        <dbReference type="ARBA" id="ARBA00006484"/>
    </source>
</evidence>
<dbReference type="CDD" id="cd05233">
    <property type="entry name" value="SDR_c"/>
    <property type="match status" value="1"/>
</dbReference>
<keyword evidence="4" id="KW-1185">Reference proteome</keyword>
<evidence type="ECO:0000313" key="4">
    <source>
        <dbReference type="Proteomes" id="UP001216253"/>
    </source>
</evidence>
<dbReference type="EMBL" id="JARESE010000062">
    <property type="protein sequence ID" value="MDE8653526.1"/>
    <property type="molecule type" value="Genomic_DNA"/>
</dbReference>
<gene>
    <name evidence="3" type="ORF">PYV00_17645</name>
</gene>
<dbReference type="PANTHER" id="PTHR42760">
    <property type="entry name" value="SHORT-CHAIN DEHYDROGENASES/REDUCTASES FAMILY MEMBER"/>
    <property type="match status" value="1"/>
</dbReference>
<comment type="caution">
    <text evidence="3">The sequence shown here is derived from an EMBL/GenBank/DDBJ whole genome shotgun (WGS) entry which is preliminary data.</text>
</comment>
<dbReference type="Proteomes" id="UP001216253">
    <property type="component" value="Unassembled WGS sequence"/>
</dbReference>
<organism evidence="3 4">
    <name type="scientific">Novosphingobium album</name>
    <name type="common">ex Liu et al. 2023</name>
    <dbReference type="NCBI Taxonomy" id="3031130"/>
    <lineage>
        <taxon>Bacteria</taxon>
        <taxon>Pseudomonadati</taxon>
        <taxon>Pseudomonadota</taxon>
        <taxon>Alphaproteobacteria</taxon>
        <taxon>Sphingomonadales</taxon>
        <taxon>Sphingomonadaceae</taxon>
        <taxon>Novosphingobium</taxon>
    </lineage>
</organism>